<dbReference type="PANTHER" id="PTHR42760">
    <property type="entry name" value="SHORT-CHAIN DEHYDROGENASES/REDUCTASES FAMILY MEMBER"/>
    <property type="match status" value="1"/>
</dbReference>
<dbReference type="PRINTS" id="PR00080">
    <property type="entry name" value="SDRFAMILY"/>
</dbReference>
<reference evidence="3 4" key="1">
    <citation type="submission" date="2022-07" db="EMBL/GenBank/DDBJ databases">
        <title>Genome-wide signatures of adaptation to extreme environments.</title>
        <authorList>
            <person name="Cho C.H."/>
            <person name="Yoon H.S."/>
        </authorList>
    </citation>
    <scope>NUCLEOTIDE SEQUENCE [LARGE SCALE GENOMIC DNA]</scope>
    <source>
        <strain evidence="3 4">108.79 E11</strain>
    </source>
</reference>
<dbReference type="Pfam" id="PF13561">
    <property type="entry name" value="adh_short_C2"/>
    <property type="match status" value="1"/>
</dbReference>
<dbReference type="PANTHER" id="PTHR42760:SF133">
    <property type="entry name" value="3-OXOACYL-[ACYL-CARRIER-PROTEIN] REDUCTASE"/>
    <property type="match status" value="1"/>
</dbReference>
<dbReference type="CDD" id="cd05233">
    <property type="entry name" value="SDR_c"/>
    <property type="match status" value="1"/>
</dbReference>
<organism evidence="3 4">
    <name type="scientific">Galdieria yellowstonensis</name>
    <dbReference type="NCBI Taxonomy" id="3028027"/>
    <lineage>
        <taxon>Eukaryota</taxon>
        <taxon>Rhodophyta</taxon>
        <taxon>Bangiophyceae</taxon>
        <taxon>Galdieriales</taxon>
        <taxon>Galdieriaceae</taxon>
        <taxon>Galdieria</taxon>
    </lineage>
</organism>
<name>A0AAV9IEE1_9RHOD</name>
<dbReference type="PRINTS" id="PR00081">
    <property type="entry name" value="GDHRDH"/>
</dbReference>
<dbReference type="SUPFAM" id="SSF51735">
    <property type="entry name" value="NAD(P)-binding Rossmann-fold domains"/>
    <property type="match status" value="1"/>
</dbReference>
<protein>
    <submittedName>
        <fullName evidence="3">Uncharacterized protein</fullName>
    </submittedName>
</protein>
<dbReference type="Gene3D" id="3.40.50.720">
    <property type="entry name" value="NAD(P)-binding Rossmann-like Domain"/>
    <property type="match status" value="1"/>
</dbReference>
<dbReference type="AlphaFoldDB" id="A0AAV9IEE1"/>
<dbReference type="InterPro" id="IPR036291">
    <property type="entry name" value="NAD(P)-bd_dom_sf"/>
</dbReference>
<dbReference type="GO" id="GO:0016616">
    <property type="term" value="F:oxidoreductase activity, acting on the CH-OH group of donors, NAD or NADP as acceptor"/>
    <property type="evidence" value="ECO:0007669"/>
    <property type="project" value="TreeGrafter"/>
</dbReference>
<dbReference type="Proteomes" id="UP001300502">
    <property type="component" value="Unassembled WGS sequence"/>
</dbReference>
<keyword evidence="2" id="KW-0560">Oxidoreductase</keyword>
<comment type="similarity">
    <text evidence="1">Belongs to the short-chain dehydrogenases/reductases (SDR) family.</text>
</comment>
<evidence type="ECO:0000313" key="3">
    <source>
        <dbReference type="EMBL" id="KAK4525820.1"/>
    </source>
</evidence>
<dbReference type="FunFam" id="3.40.50.720:FF:000084">
    <property type="entry name" value="Short-chain dehydrogenase reductase"/>
    <property type="match status" value="1"/>
</dbReference>
<dbReference type="InterPro" id="IPR002347">
    <property type="entry name" value="SDR_fam"/>
</dbReference>
<evidence type="ECO:0000256" key="1">
    <source>
        <dbReference type="ARBA" id="ARBA00006484"/>
    </source>
</evidence>
<dbReference type="EMBL" id="JANCYU010000034">
    <property type="protein sequence ID" value="KAK4525820.1"/>
    <property type="molecule type" value="Genomic_DNA"/>
</dbReference>
<accession>A0AAV9IEE1</accession>
<dbReference type="NCBIfam" id="NF005559">
    <property type="entry name" value="PRK07231.1"/>
    <property type="match status" value="1"/>
</dbReference>
<evidence type="ECO:0000313" key="4">
    <source>
        <dbReference type="Proteomes" id="UP001300502"/>
    </source>
</evidence>
<gene>
    <name evidence="3" type="ORF">GAYE_SCF17G3729</name>
</gene>
<sequence length="272" mass="29655">MVDKAIATGRFKDRVIIITGAAGSFGSNCANRFASEGAKVVITDIVEEAKLQEQAKTIEKQFNTKAVAVRCDVTNYTQVEQVVKTAHEAFGRIDYLFNNAGYQGLFIKAFDYPVDDFEKVLKINTQGIFYFLKAVSTYMVKQGHGAIVNTASQAGVDGAPNMVAYATSKAAVIGMTKTSSRDLAPYNIRVNAISPAFIDSGYMWFRQCELQAQANSIYYDKDPKVVSQQMLNSVPMRRAGTVDEVIGTVAFLLSDDAGYITGMNIQITGGIL</sequence>
<comment type="caution">
    <text evidence="3">The sequence shown here is derived from an EMBL/GenBank/DDBJ whole genome shotgun (WGS) entry which is preliminary data.</text>
</comment>
<proteinExistence type="inferred from homology"/>
<keyword evidence="4" id="KW-1185">Reference proteome</keyword>
<evidence type="ECO:0000256" key="2">
    <source>
        <dbReference type="ARBA" id="ARBA00023002"/>
    </source>
</evidence>